<evidence type="ECO:0000256" key="2">
    <source>
        <dbReference type="ARBA" id="ARBA00022729"/>
    </source>
</evidence>
<dbReference type="InterPro" id="IPR008758">
    <property type="entry name" value="Peptidase_S28"/>
</dbReference>
<organism evidence="5 6">
    <name type="scientific">Amblyomma americanum</name>
    <name type="common">Lone star tick</name>
    <dbReference type="NCBI Taxonomy" id="6943"/>
    <lineage>
        <taxon>Eukaryota</taxon>
        <taxon>Metazoa</taxon>
        <taxon>Ecdysozoa</taxon>
        <taxon>Arthropoda</taxon>
        <taxon>Chelicerata</taxon>
        <taxon>Arachnida</taxon>
        <taxon>Acari</taxon>
        <taxon>Parasitiformes</taxon>
        <taxon>Ixodida</taxon>
        <taxon>Ixodoidea</taxon>
        <taxon>Ixodidae</taxon>
        <taxon>Amblyomminae</taxon>
        <taxon>Amblyomma</taxon>
    </lineage>
</organism>
<keyword evidence="2" id="KW-0732">Signal</keyword>
<dbReference type="PANTHER" id="PTHR11010:SF117">
    <property type="entry name" value="SERINE PROTEASE 16"/>
    <property type="match status" value="1"/>
</dbReference>
<protein>
    <submittedName>
        <fullName evidence="5">Uncharacterized protein</fullName>
    </submittedName>
</protein>
<dbReference type="PANTHER" id="PTHR11010">
    <property type="entry name" value="PROTEASE S28 PRO-X CARBOXYPEPTIDASE-RELATED"/>
    <property type="match status" value="1"/>
</dbReference>
<keyword evidence="6" id="KW-1185">Reference proteome</keyword>
<dbReference type="EMBL" id="JARKHS020024029">
    <property type="protein sequence ID" value="KAK8768395.1"/>
    <property type="molecule type" value="Genomic_DNA"/>
</dbReference>
<dbReference type="AlphaFoldDB" id="A0AAQ4E105"/>
<dbReference type="Pfam" id="PF05577">
    <property type="entry name" value="Peptidase_S28"/>
    <property type="match status" value="1"/>
</dbReference>
<keyword evidence="3" id="KW-0378">Hydrolase</keyword>
<gene>
    <name evidence="5" type="ORF">V5799_015142</name>
</gene>
<dbReference type="GO" id="GO:0070008">
    <property type="term" value="F:serine-type exopeptidase activity"/>
    <property type="evidence" value="ECO:0007669"/>
    <property type="project" value="InterPro"/>
</dbReference>
<accession>A0AAQ4E105</accession>
<comment type="caution">
    <text evidence="5">The sequence shown here is derived from an EMBL/GenBank/DDBJ whole genome shotgun (WGS) entry which is preliminary data.</text>
</comment>
<sequence length="128" mass="14368">MANLFQSLAGNFEGIVQYNKDAREFEGGDNSVTIDTLCDTMTDPSDDRSPLERFAAVNEILLNATKQPCLDYDYDAFINSLREIEFNSTEGAGGRQWTYQTCVEFGYYQSSDLKDQPFGSLFPVELSS</sequence>
<evidence type="ECO:0000256" key="4">
    <source>
        <dbReference type="ARBA" id="ARBA00023180"/>
    </source>
</evidence>
<proteinExistence type="predicted"/>
<dbReference type="GO" id="GO:0008239">
    <property type="term" value="F:dipeptidyl-peptidase activity"/>
    <property type="evidence" value="ECO:0007669"/>
    <property type="project" value="TreeGrafter"/>
</dbReference>
<name>A0AAQ4E105_AMBAM</name>
<dbReference type="Proteomes" id="UP001321473">
    <property type="component" value="Unassembled WGS sequence"/>
</dbReference>
<evidence type="ECO:0000313" key="6">
    <source>
        <dbReference type="Proteomes" id="UP001321473"/>
    </source>
</evidence>
<evidence type="ECO:0000256" key="1">
    <source>
        <dbReference type="ARBA" id="ARBA00022670"/>
    </source>
</evidence>
<reference evidence="5 6" key="1">
    <citation type="journal article" date="2023" name="Arcadia Sci">
        <title>De novo assembly of a long-read Amblyomma americanum tick genome.</title>
        <authorList>
            <person name="Chou S."/>
            <person name="Poskanzer K.E."/>
            <person name="Rollins M."/>
            <person name="Thuy-Boun P.S."/>
        </authorList>
    </citation>
    <scope>NUCLEOTIDE SEQUENCE [LARGE SCALE GENOMIC DNA]</scope>
    <source>
        <strain evidence="5">F_SG_1</strain>
        <tissue evidence="5">Salivary glands</tissue>
    </source>
</reference>
<evidence type="ECO:0000313" key="5">
    <source>
        <dbReference type="EMBL" id="KAK8768395.1"/>
    </source>
</evidence>
<evidence type="ECO:0000256" key="3">
    <source>
        <dbReference type="ARBA" id="ARBA00022801"/>
    </source>
</evidence>
<keyword evidence="1" id="KW-0645">Protease</keyword>
<dbReference type="GO" id="GO:0006508">
    <property type="term" value="P:proteolysis"/>
    <property type="evidence" value="ECO:0007669"/>
    <property type="project" value="UniProtKB-KW"/>
</dbReference>
<keyword evidence="4" id="KW-0325">Glycoprotein</keyword>